<dbReference type="InterPro" id="IPR036412">
    <property type="entry name" value="HAD-like_sf"/>
</dbReference>
<dbReference type="NCBIfam" id="TIGR01549">
    <property type="entry name" value="HAD-SF-IA-v1"/>
    <property type="match status" value="1"/>
</dbReference>
<dbReference type="SUPFAM" id="SSF56784">
    <property type="entry name" value="HAD-like"/>
    <property type="match status" value="1"/>
</dbReference>
<protein>
    <submittedName>
        <fullName evidence="4">HAD family hydrolase</fullName>
    </submittedName>
</protein>
<evidence type="ECO:0000256" key="1">
    <source>
        <dbReference type="ARBA" id="ARBA00001946"/>
    </source>
</evidence>
<dbReference type="Gene3D" id="3.40.50.1000">
    <property type="entry name" value="HAD superfamily/HAD-like"/>
    <property type="match status" value="1"/>
</dbReference>
<dbReference type="InterPro" id="IPR023214">
    <property type="entry name" value="HAD_sf"/>
</dbReference>
<organism evidence="4 5">
    <name type="scientific">Vandammella animalimorsus</name>
    <dbReference type="NCBI Taxonomy" id="2029117"/>
    <lineage>
        <taxon>Bacteria</taxon>
        <taxon>Pseudomonadati</taxon>
        <taxon>Pseudomonadota</taxon>
        <taxon>Betaproteobacteria</taxon>
        <taxon>Burkholderiales</taxon>
        <taxon>Comamonadaceae</taxon>
        <taxon>Vandammella</taxon>
    </lineage>
</organism>
<dbReference type="PANTHER" id="PTHR46470">
    <property type="entry name" value="N-ACYLNEURAMINATE-9-PHOSPHATASE"/>
    <property type="match status" value="1"/>
</dbReference>
<dbReference type="InterPro" id="IPR051400">
    <property type="entry name" value="HAD-like_hydrolase"/>
</dbReference>
<reference evidence="4 5" key="1">
    <citation type="submission" date="2017-08" db="EMBL/GenBank/DDBJ databases">
        <title>WGS of Clinical strains of the CDC Group NO-1 linked to zoonotic infections in humans.</title>
        <authorList>
            <person name="Bernier A.-M."/>
            <person name="Bernard K."/>
        </authorList>
    </citation>
    <scope>NUCLEOTIDE SEQUENCE [LARGE SCALE GENOMIC DNA]</scope>
    <source>
        <strain evidence="4 5">NML120219</strain>
    </source>
</reference>
<evidence type="ECO:0000256" key="3">
    <source>
        <dbReference type="ARBA" id="ARBA00022842"/>
    </source>
</evidence>
<evidence type="ECO:0000313" key="5">
    <source>
        <dbReference type="Proteomes" id="UP000218439"/>
    </source>
</evidence>
<dbReference type="GO" id="GO:0016787">
    <property type="term" value="F:hydrolase activity"/>
    <property type="evidence" value="ECO:0007669"/>
    <property type="project" value="UniProtKB-KW"/>
</dbReference>
<dbReference type="InterPro" id="IPR006439">
    <property type="entry name" value="HAD-SF_hydro_IA"/>
</dbReference>
<dbReference type="GO" id="GO:0009231">
    <property type="term" value="P:riboflavin biosynthetic process"/>
    <property type="evidence" value="ECO:0007669"/>
    <property type="project" value="TreeGrafter"/>
</dbReference>
<keyword evidence="3" id="KW-0460">Magnesium</keyword>
<accession>A0A2A2ATR0</accession>
<dbReference type="Proteomes" id="UP000218439">
    <property type="component" value="Unassembled WGS sequence"/>
</dbReference>
<dbReference type="SFLD" id="SFLDS00003">
    <property type="entry name" value="Haloacid_Dehalogenase"/>
    <property type="match status" value="1"/>
</dbReference>
<dbReference type="SFLD" id="SFLDG01129">
    <property type="entry name" value="C1.5:_HAD__Beta-PGM__Phosphata"/>
    <property type="match status" value="1"/>
</dbReference>
<evidence type="ECO:0000313" key="4">
    <source>
        <dbReference type="EMBL" id="PAT41074.1"/>
    </source>
</evidence>
<comment type="caution">
    <text evidence="4">The sequence shown here is derived from an EMBL/GenBank/DDBJ whole genome shotgun (WGS) entry which is preliminary data.</text>
</comment>
<dbReference type="RefSeq" id="WP_095552776.1">
    <property type="nucleotide sequence ID" value="NZ_NSJE01000028.1"/>
</dbReference>
<gene>
    <name evidence="4" type="ORF">CK621_13260</name>
</gene>
<dbReference type="NCBIfam" id="TIGR01509">
    <property type="entry name" value="HAD-SF-IA-v3"/>
    <property type="match status" value="1"/>
</dbReference>
<dbReference type="AlphaFoldDB" id="A0A2A2ATR0"/>
<keyword evidence="2 4" id="KW-0378">Hydrolase</keyword>
<proteinExistence type="predicted"/>
<dbReference type="Gene3D" id="1.20.120.1600">
    <property type="match status" value="1"/>
</dbReference>
<evidence type="ECO:0000256" key="2">
    <source>
        <dbReference type="ARBA" id="ARBA00022801"/>
    </source>
</evidence>
<dbReference type="EMBL" id="NSJE01000028">
    <property type="protein sequence ID" value="PAT41074.1"/>
    <property type="molecule type" value="Genomic_DNA"/>
</dbReference>
<dbReference type="PANTHER" id="PTHR46470:SF4">
    <property type="entry name" value="5-AMINO-6-(5-PHOSPHO-D-RIBITYLAMINO)URACIL PHOSPHATASE YIGB"/>
    <property type="match status" value="1"/>
</dbReference>
<dbReference type="Pfam" id="PF00702">
    <property type="entry name" value="Hydrolase"/>
    <property type="match status" value="1"/>
</dbReference>
<comment type="cofactor">
    <cofactor evidence="1">
        <name>Mg(2+)</name>
        <dbReference type="ChEBI" id="CHEBI:18420"/>
    </cofactor>
</comment>
<name>A0A2A2ATR0_9BURK</name>
<sequence length="259" mass="28209">MTFRFITAQPSLNPVQVNPTPAQAARIQAISLDLDDTLWPVWPAIEQAEAELLAWMQAHTPAAARRWAEPGAARAWRAQVEAAHPHRAHDLSFLRLQTIALAMQAAGEQAAPQRAQQAFEVFFAARQRVQPFAEVAQALDWLAARYPLLALSNGNADVLAMPIGRCFTASLPAREAGHAKPDARIFRLGAQRLGLPPQAVLHVGDDPLLDVAGARNAGMQAFWLNREGKTWPAEAGPLPPQAADLLQLCQWLQQPGEAC</sequence>